<dbReference type="RefSeq" id="WP_250861969.1">
    <property type="nucleotide sequence ID" value="NZ_JAGSOJ010000007.1"/>
</dbReference>
<protein>
    <submittedName>
        <fullName evidence="1">Uncharacterized protein</fullName>
    </submittedName>
</protein>
<dbReference type="EMBL" id="JAGSOJ010000007">
    <property type="protein sequence ID" value="MCM1992801.1"/>
    <property type="molecule type" value="Genomic_DNA"/>
</dbReference>
<evidence type="ECO:0000313" key="2">
    <source>
        <dbReference type="Proteomes" id="UP001056429"/>
    </source>
</evidence>
<sequence length="171" mass="20106">MYKKTRILITLIVVLLLSNIVLAYNFYDKRNKEHQRELILYARATISIDDAVNYIGKLNYQWDSLSNTKKMDLLGDAQVELVSALYSMSDSLNYFSPLKLYVDAIITMEHKIINHDDPEIQKNYISALNNDFRVLSKFLAENNILEMTYEDTIEHWENIRSELKTKELFTN</sequence>
<proteinExistence type="predicted"/>
<gene>
    <name evidence="1" type="ORF">KDK92_24040</name>
</gene>
<organism evidence="1 2">
    <name type="scientific">Oceanirhabdus seepicola</name>
    <dbReference type="NCBI Taxonomy" id="2828781"/>
    <lineage>
        <taxon>Bacteria</taxon>
        <taxon>Bacillati</taxon>
        <taxon>Bacillota</taxon>
        <taxon>Clostridia</taxon>
        <taxon>Eubacteriales</taxon>
        <taxon>Clostridiaceae</taxon>
        <taxon>Oceanirhabdus</taxon>
    </lineage>
</organism>
<reference evidence="1" key="1">
    <citation type="journal article" date="2021" name="mSystems">
        <title>Bacteria and Archaea Synergistically Convert Glycine Betaine to Biogenic Methane in the Formosa Cold Seep of the South China Sea.</title>
        <authorList>
            <person name="Li L."/>
            <person name="Zhang W."/>
            <person name="Zhang S."/>
            <person name="Song L."/>
            <person name="Sun Q."/>
            <person name="Zhang H."/>
            <person name="Xiang H."/>
            <person name="Dong X."/>
        </authorList>
    </citation>
    <scope>NUCLEOTIDE SEQUENCE</scope>
    <source>
        <strain evidence="1">ZWT</strain>
    </source>
</reference>
<dbReference type="Proteomes" id="UP001056429">
    <property type="component" value="Unassembled WGS sequence"/>
</dbReference>
<accession>A0A9J6PAX8</accession>
<comment type="caution">
    <text evidence="1">The sequence shown here is derived from an EMBL/GenBank/DDBJ whole genome shotgun (WGS) entry which is preliminary data.</text>
</comment>
<dbReference type="AlphaFoldDB" id="A0A9J6PAX8"/>
<keyword evidence="2" id="KW-1185">Reference proteome</keyword>
<name>A0A9J6PAX8_9CLOT</name>
<reference evidence="1" key="2">
    <citation type="submission" date="2021-04" db="EMBL/GenBank/DDBJ databases">
        <authorList>
            <person name="Dong X."/>
        </authorList>
    </citation>
    <scope>NUCLEOTIDE SEQUENCE</scope>
    <source>
        <strain evidence="1">ZWT</strain>
    </source>
</reference>
<evidence type="ECO:0000313" key="1">
    <source>
        <dbReference type="EMBL" id="MCM1992801.1"/>
    </source>
</evidence>